<evidence type="ECO:0000259" key="1">
    <source>
        <dbReference type="PROSITE" id="PS50280"/>
    </source>
</evidence>
<dbReference type="Gene3D" id="2.170.270.10">
    <property type="entry name" value="SET domain"/>
    <property type="match status" value="1"/>
</dbReference>
<dbReference type="PROSITE" id="PS50280">
    <property type="entry name" value="SET"/>
    <property type="match status" value="1"/>
</dbReference>
<feature type="domain" description="SET" evidence="1">
    <location>
        <begin position="1"/>
        <end position="245"/>
    </location>
</feature>
<dbReference type="SMART" id="SM00317">
    <property type="entry name" value="SET"/>
    <property type="match status" value="1"/>
</dbReference>
<organism evidence="2 3">
    <name type="scientific">Podospora australis</name>
    <dbReference type="NCBI Taxonomy" id="1536484"/>
    <lineage>
        <taxon>Eukaryota</taxon>
        <taxon>Fungi</taxon>
        <taxon>Dikarya</taxon>
        <taxon>Ascomycota</taxon>
        <taxon>Pezizomycotina</taxon>
        <taxon>Sordariomycetes</taxon>
        <taxon>Sordariomycetidae</taxon>
        <taxon>Sordariales</taxon>
        <taxon>Podosporaceae</taxon>
        <taxon>Podospora</taxon>
    </lineage>
</organism>
<name>A0AAN6WWZ3_9PEZI</name>
<evidence type="ECO:0000313" key="3">
    <source>
        <dbReference type="Proteomes" id="UP001302126"/>
    </source>
</evidence>
<reference evidence="2" key="1">
    <citation type="journal article" date="2023" name="Mol. Phylogenet. Evol.">
        <title>Genome-scale phylogeny and comparative genomics of the fungal order Sordariales.</title>
        <authorList>
            <person name="Hensen N."/>
            <person name="Bonometti L."/>
            <person name="Westerberg I."/>
            <person name="Brannstrom I.O."/>
            <person name="Guillou S."/>
            <person name="Cros-Aarteil S."/>
            <person name="Calhoun S."/>
            <person name="Haridas S."/>
            <person name="Kuo A."/>
            <person name="Mondo S."/>
            <person name="Pangilinan J."/>
            <person name="Riley R."/>
            <person name="LaButti K."/>
            <person name="Andreopoulos B."/>
            <person name="Lipzen A."/>
            <person name="Chen C."/>
            <person name="Yan M."/>
            <person name="Daum C."/>
            <person name="Ng V."/>
            <person name="Clum A."/>
            <person name="Steindorff A."/>
            <person name="Ohm R.A."/>
            <person name="Martin F."/>
            <person name="Silar P."/>
            <person name="Natvig D.O."/>
            <person name="Lalanne C."/>
            <person name="Gautier V."/>
            <person name="Ament-Velasquez S.L."/>
            <person name="Kruys A."/>
            <person name="Hutchinson M.I."/>
            <person name="Powell A.J."/>
            <person name="Barry K."/>
            <person name="Miller A.N."/>
            <person name="Grigoriev I.V."/>
            <person name="Debuchy R."/>
            <person name="Gladieux P."/>
            <person name="Hiltunen Thoren M."/>
            <person name="Johannesson H."/>
        </authorList>
    </citation>
    <scope>NUCLEOTIDE SEQUENCE</scope>
    <source>
        <strain evidence="2">PSN309</strain>
    </source>
</reference>
<accession>A0AAN6WWZ3</accession>
<gene>
    <name evidence="2" type="ORF">QBC35DRAFT_379588</name>
</gene>
<reference evidence="2" key="2">
    <citation type="submission" date="2023-05" db="EMBL/GenBank/DDBJ databases">
        <authorList>
            <consortium name="Lawrence Berkeley National Laboratory"/>
            <person name="Steindorff A."/>
            <person name="Hensen N."/>
            <person name="Bonometti L."/>
            <person name="Westerberg I."/>
            <person name="Brannstrom I.O."/>
            <person name="Guillou S."/>
            <person name="Cros-Aarteil S."/>
            <person name="Calhoun S."/>
            <person name="Haridas S."/>
            <person name="Kuo A."/>
            <person name="Mondo S."/>
            <person name="Pangilinan J."/>
            <person name="Riley R."/>
            <person name="Labutti K."/>
            <person name="Andreopoulos B."/>
            <person name="Lipzen A."/>
            <person name="Chen C."/>
            <person name="Yanf M."/>
            <person name="Daum C."/>
            <person name="Ng V."/>
            <person name="Clum A."/>
            <person name="Ohm R."/>
            <person name="Martin F."/>
            <person name="Silar P."/>
            <person name="Natvig D."/>
            <person name="Lalanne C."/>
            <person name="Gautier V."/>
            <person name="Ament-Velasquez S.L."/>
            <person name="Kruys A."/>
            <person name="Hutchinson M.I."/>
            <person name="Powell A.J."/>
            <person name="Barry K."/>
            <person name="Miller A.N."/>
            <person name="Grigoriev I.V."/>
            <person name="Debuchy R."/>
            <person name="Gladieux P."/>
            <person name="Thoren M.H."/>
            <person name="Johannesson H."/>
        </authorList>
    </citation>
    <scope>NUCLEOTIDE SEQUENCE</scope>
    <source>
        <strain evidence="2">PSN309</strain>
    </source>
</reference>
<dbReference type="SUPFAM" id="SSF82199">
    <property type="entry name" value="SET domain"/>
    <property type="match status" value="1"/>
</dbReference>
<protein>
    <recommendedName>
        <fullName evidence="1">SET domain-containing protein</fullName>
    </recommendedName>
</protein>
<evidence type="ECO:0000313" key="2">
    <source>
        <dbReference type="EMBL" id="KAK4189705.1"/>
    </source>
</evidence>
<keyword evidence="3" id="KW-1185">Reference proteome</keyword>
<comment type="caution">
    <text evidence="2">The sequence shown here is derived from an EMBL/GenBank/DDBJ whole genome shotgun (WGS) entry which is preliminary data.</text>
</comment>
<sequence>MRLALFKGQGYGLIAARAFSKGELIFSEKPILKAQFSAIPGPHQTERARAQWAEFAQVAATEGKALTLAAAFPKLFLSLGFPVLCYENFLVQCVPELIGQKICNSDQSFAGTNIEKKAYTRFINRLKWKKPLGTPTLDQQLRTINSFFRFYSFGGGPAGESASATNATQDREAYVYLLASLINHCCKGDSSMDATTGEPTTSHPGPNCSFRIGPNQLVRFPADDEIVVQAERDIADGDELTWDYGKANSEFVCLCKTCTSKALKKVCRVL</sequence>
<dbReference type="Pfam" id="PF00856">
    <property type="entry name" value="SET"/>
    <property type="match status" value="1"/>
</dbReference>
<dbReference type="Proteomes" id="UP001302126">
    <property type="component" value="Unassembled WGS sequence"/>
</dbReference>
<dbReference type="EMBL" id="MU864372">
    <property type="protein sequence ID" value="KAK4189705.1"/>
    <property type="molecule type" value="Genomic_DNA"/>
</dbReference>
<dbReference type="InterPro" id="IPR001214">
    <property type="entry name" value="SET_dom"/>
</dbReference>
<proteinExistence type="predicted"/>
<dbReference type="AlphaFoldDB" id="A0AAN6WWZ3"/>
<dbReference type="InterPro" id="IPR046341">
    <property type="entry name" value="SET_dom_sf"/>
</dbReference>